<sequence length="198" mass="22508">MFGQTPAQRLARRYRREGDAYLVEVHLRELRALFNSLDPAPFLDKDLDDEAEQYIVGAVEEFPLGTPLKLVFHVPATTPRDPGPALLADSIRGYFDYRAAHAGRRLDLLLRQGRLSLLIGVGFLFACLGARGVVVGTLTGTLRDILAEGLLISGWVAMWRPLQIYLYDWWPLVRHLRILRKIRDLPVQLRVTGRLPDR</sequence>
<keyword evidence="3" id="KW-1185">Reference proteome</keyword>
<gene>
    <name evidence="2" type="ORF">PG2T_09575</name>
</gene>
<dbReference type="AlphaFoldDB" id="A0A1B1YXS9"/>
<keyword evidence="1" id="KW-0812">Transmembrane</keyword>
<dbReference type="InParanoid" id="A0A1B1YXS9"/>
<dbReference type="OrthoDB" id="653003at2"/>
<proteinExistence type="predicted"/>
<dbReference type="EMBL" id="CP014671">
    <property type="protein sequence ID" value="ANX05579.1"/>
    <property type="molecule type" value="Genomic_DNA"/>
</dbReference>
<feature type="transmembrane region" description="Helical" evidence="1">
    <location>
        <begin position="150"/>
        <end position="170"/>
    </location>
</feature>
<feature type="transmembrane region" description="Helical" evidence="1">
    <location>
        <begin position="115"/>
        <end position="138"/>
    </location>
</feature>
<reference evidence="3" key="1">
    <citation type="submission" date="2016-03" db="EMBL/GenBank/DDBJ databases">
        <title>Complete genome sequence of Solimmundus cernigliae, representing a novel lineage of polycyclic aromatic hydrocarbon degraders within the Gammaproteobacteria.</title>
        <authorList>
            <person name="Singleton D.R."/>
            <person name="Dickey A.N."/>
            <person name="Scholl E.H."/>
            <person name="Wright F.A."/>
            <person name="Aitken M.D."/>
        </authorList>
    </citation>
    <scope>NUCLEOTIDE SEQUENCE [LARGE SCALE GENOMIC DNA]</scope>
    <source>
        <strain evidence="3">TR3.2</strain>
    </source>
</reference>
<dbReference type="KEGG" id="gbi:PG2T_09575"/>
<organism evidence="2 3">
    <name type="scientific">Immundisolibacter cernigliae</name>
    <dbReference type="NCBI Taxonomy" id="1810504"/>
    <lineage>
        <taxon>Bacteria</taxon>
        <taxon>Pseudomonadati</taxon>
        <taxon>Pseudomonadota</taxon>
        <taxon>Gammaproteobacteria</taxon>
        <taxon>Immundisolibacterales</taxon>
        <taxon>Immundisolibacteraceae</taxon>
        <taxon>Immundisolibacter</taxon>
    </lineage>
</organism>
<evidence type="ECO:0000313" key="2">
    <source>
        <dbReference type="EMBL" id="ANX05579.1"/>
    </source>
</evidence>
<keyword evidence="1" id="KW-1133">Transmembrane helix</keyword>
<keyword evidence="1" id="KW-0472">Membrane</keyword>
<name>A0A1B1YXS9_9GAMM</name>
<evidence type="ECO:0000313" key="3">
    <source>
        <dbReference type="Proteomes" id="UP000092952"/>
    </source>
</evidence>
<dbReference type="Proteomes" id="UP000092952">
    <property type="component" value="Chromosome"/>
</dbReference>
<dbReference type="STRING" id="1810504.PG2T_09575"/>
<protein>
    <submittedName>
        <fullName evidence="2">Uncharacterized protein</fullName>
    </submittedName>
</protein>
<evidence type="ECO:0000256" key="1">
    <source>
        <dbReference type="SAM" id="Phobius"/>
    </source>
</evidence>
<accession>A0A1B1YXS9</accession>